<sequence>MAAARRVRALLAANLLALAGLVLFAALCRRGGRPGPGPGRGAGAGAADREAILRRLDHLEEAVFRQLNGLARPMGLVEGPGGLGQGGAAATLQGDGQEAAGSFEEFGYNAQLSDRISLDRTVPDYRPKRCRQLSYAHDLPQLSVVFIFVNEALSVLLRSVHSVVNHTPSPLLKEVILVDDNSDNAELKASLDQYVHRRYPGLVKVVRNSRREGLIRARLQGWRVATAPVVGFFDAHVEFSAGWAEPALTRIREDRRRIVLPAIDNIRFDTFEVQQYASAAHGYNWGLWCMYIIPPQDWLDRGDEAAPIRTPAMIGCSFVVDREYFGDIGLLDPGMEVYGGENIELGMRVWQCGGSMEVLPCSRVAHIERTRKPYNNDIDYYAKRNALRAAEVWMDGFKSHVYMAWNLPMTNPGVDFGDVSERLALRRRLKCRSFQWYLENVYPEMRTYNNTLTYGEVRNSKASGYCLDQGAEDDDRAILYPCHGMSSQLVRYSTEGLLQLGPLGSTAFLPDSKCLVDDGRARTPALRKCEEVARPAQRLWDFTQGGPIVSRDTGRCLEVEMSKDANFGLRLVLQRCSGQKWAIRNWVKHGRH</sequence>
<dbReference type="EC" id="2.4.1.-" evidence="16"/>
<dbReference type="EMBL" id="OY882876">
    <property type="protein sequence ID" value="CAK6439924.1"/>
    <property type="molecule type" value="Genomic_DNA"/>
</dbReference>
<evidence type="ECO:0000256" key="7">
    <source>
        <dbReference type="ARBA" id="ARBA00022679"/>
    </source>
</evidence>
<dbReference type="PROSITE" id="PS50231">
    <property type="entry name" value="RICIN_B_LECTIN"/>
    <property type="match status" value="1"/>
</dbReference>
<evidence type="ECO:0000259" key="17">
    <source>
        <dbReference type="SMART" id="SM00458"/>
    </source>
</evidence>
<dbReference type="InterPro" id="IPR001173">
    <property type="entry name" value="Glyco_trans_2-like"/>
</dbReference>
<evidence type="ECO:0000256" key="3">
    <source>
        <dbReference type="ARBA" id="ARBA00004922"/>
    </source>
</evidence>
<keyword evidence="13" id="KW-0472">Membrane</keyword>
<evidence type="ECO:0000256" key="10">
    <source>
        <dbReference type="ARBA" id="ARBA00022968"/>
    </source>
</evidence>
<dbReference type="PANTHER" id="PTHR11675">
    <property type="entry name" value="N-ACETYLGALACTOSAMINYLTRANSFERASE"/>
    <property type="match status" value="1"/>
</dbReference>
<name>A0ABN9ZNR0_PIPNA</name>
<keyword evidence="6 16" id="KW-0328">Glycosyltransferase</keyword>
<keyword evidence="19" id="KW-1185">Reference proteome</keyword>
<evidence type="ECO:0000256" key="1">
    <source>
        <dbReference type="ARBA" id="ARBA00001936"/>
    </source>
</evidence>
<dbReference type="InterPro" id="IPR045885">
    <property type="entry name" value="GalNAc-T"/>
</dbReference>
<evidence type="ECO:0000256" key="15">
    <source>
        <dbReference type="ARBA" id="ARBA00023211"/>
    </source>
</evidence>
<keyword evidence="10" id="KW-0735">Signal-anchor</keyword>
<evidence type="ECO:0000256" key="11">
    <source>
        <dbReference type="ARBA" id="ARBA00022989"/>
    </source>
</evidence>
<feature type="domain" description="Ricin B lectin" evidence="17">
    <location>
        <begin position="454"/>
        <end position="584"/>
    </location>
</feature>
<evidence type="ECO:0000256" key="8">
    <source>
        <dbReference type="ARBA" id="ARBA00022692"/>
    </source>
</evidence>
<keyword evidence="8" id="KW-0812">Transmembrane</keyword>
<comment type="cofactor">
    <cofactor evidence="1 16">
        <name>Mn(2+)</name>
        <dbReference type="ChEBI" id="CHEBI:29035"/>
    </cofactor>
</comment>
<dbReference type="Pfam" id="PF00652">
    <property type="entry name" value="Ricin_B_lectin"/>
    <property type="match status" value="1"/>
</dbReference>
<gene>
    <name evidence="18" type="ORF">MPIPNATIZW_LOCUS8230</name>
</gene>
<evidence type="ECO:0000256" key="12">
    <source>
        <dbReference type="ARBA" id="ARBA00023034"/>
    </source>
</evidence>
<keyword evidence="14 16" id="KW-1015">Disulfide bond</keyword>
<dbReference type="InterPro" id="IPR000772">
    <property type="entry name" value="Ricin_B_lectin"/>
</dbReference>
<comment type="pathway">
    <text evidence="3 16">Protein modification; protein glycosylation.</text>
</comment>
<dbReference type="Pfam" id="PF00535">
    <property type="entry name" value="Glycos_transf_2"/>
    <property type="match status" value="1"/>
</dbReference>
<keyword evidence="7 16" id="KW-0808">Transferase</keyword>
<evidence type="ECO:0000256" key="13">
    <source>
        <dbReference type="ARBA" id="ARBA00023136"/>
    </source>
</evidence>
<dbReference type="Gene3D" id="2.80.10.50">
    <property type="match status" value="1"/>
</dbReference>
<dbReference type="Gene3D" id="3.90.550.10">
    <property type="entry name" value="Spore Coat Polysaccharide Biosynthesis Protein SpsA, Chain A"/>
    <property type="match status" value="1"/>
</dbReference>
<reference evidence="18" key="1">
    <citation type="submission" date="2023-12" db="EMBL/GenBank/DDBJ databases">
        <authorList>
            <person name="Brown T."/>
        </authorList>
    </citation>
    <scope>NUCLEOTIDE SEQUENCE</scope>
</reference>
<evidence type="ECO:0000256" key="9">
    <source>
        <dbReference type="ARBA" id="ARBA00022734"/>
    </source>
</evidence>
<comment type="similarity">
    <text evidence="4 16">Belongs to the glycosyltransferase 2 family. GalNAc-T subfamily.</text>
</comment>
<evidence type="ECO:0000313" key="19">
    <source>
        <dbReference type="Proteomes" id="UP001314169"/>
    </source>
</evidence>
<keyword evidence="11" id="KW-1133">Transmembrane helix</keyword>
<dbReference type="InterPro" id="IPR035992">
    <property type="entry name" value="Ricin_B-like_lectins"/>
</dbReference>
<dbReference type="CDD" id="cd02510">
    <property type="entry name" value="pp-GalNAc-T"/>
    <property type="match status" value="1"/>
</dbReference>
<dbReference type="Proteomes" id="UP001314169">
    <property type="component" value="Chromosome 19"/>
</dbReference>
<proteinExistence type="inferred from homology"/>
<keyword evidence="9 16" id="KW-0430">Lectin</keyword>
<keyword evidence="15 16" id="KW-0464">Manganese</keyword>
<keyword evidence="12 16" id="KW-0333">Golgi apparatus</keyword>
<organism evidence="18 19">
    <name type="scientific">Pipistrellus nathusii</name>
    <name type="common">Nathusius' pipistrelle</name>
    <dbReference type="NCBI Taxonomy" id="59473"/>
    <lineage>
        <taxon>Eukaryota</taxon>
        <taxon>Metazoa</taxon>
        <taxon>Chordata</taxon>
        <taxon>Craniata</taxon>
        <taxon>Vertebrata</taxon>
        <taxon>Euteleostomi</taxon>
        <taxon>Mammalia</taxon>
        <taxon>Eutheria</taxon>
        <taxon>Laurasiatheria</taxon>
        <taxon>Chiroptera</taxon>
        <taxon>Yangochiroptera</taxon>
        <taxon>Vespertilionidae</taxon>
        <taxon>Pipistrellus</taxon>
    </lineage>
</organism>
<dbReference type="SUPFAM" id="SSF53448">
    <property type="entry name" value="Nucleotide-diphospho-sugar transferases"/>
    <property type="match status" value="1"/>
</dbReference>
<evidence type="ECO:0000256" key="5">
    <source>
        <dbReference type="ARBA" id="ARBA00012644"/>
    </source>
</evidence>
<evidence type="ECO:0000256" key="6">
    <source>
        <dbReference type="ARBA" id="ARBA00022676"/>
    </source>
</evidence>
<dbReference type="PANTHER" id="PTHR11675:SF28">
    <property type="entry name" value="POLYPEPTIDE N-ACETYLGALACTOSAMINYLTRANSFERASE 9"/>
    <property type="match status" value="1"/>
</dbReference>
<evidence type="ECO:0000256" key="2">
    <source>
        <dbReference type="ARBA" id="ARBA00004323"/>
    </source>
</evidence>
<dbReference type="SMART" id="SM00458">
    <property type="entry name" value="RICIN"/>
    <property type="match status" value="1"/>
</dbReference>
<evidence type="ECO:0000256" key="14">
    <source>
        <dbReference type="ARBA" id="ARBA00023157"/>
    </source>
</evidence>
<protein>
    <recommendedName>
        <fullName evidence="5 16">Polypeptide N-acetylgalactosaminyltransferase</fullName>
        <ecNumber evidence="16">2.4.1.-</ecNumber>
    </recommendedName>
    <alternativeName>
        <fullName evidence="16">Protein-UDP acetylgalactosaminyltransferase</fullName>
    </alternativeName>
</protein>
<comment type="subcellular location">
    <subcellularLocation>
        <location evidence="2 16">Golgi apparatus membrane</location>
        <topology evidence="2 16">Single-pass type II membrane protein</topology>
    </subcellularLocation>
</comment>
<evidence type="ECO:0000313" key="18">
    <source>
        <dbReference type="EMBL" id="CAK6439924.1"/>
    </source>
</evidence>
<dbReference type="SUPFAM" id="SSF50370">
    <property type="entry name" value="Ricin B-like lectins"/>
    <property type="match status" value="1"/>
</dbReference>
<dbReference type="InterPro" id="IPR029044">
    <property type="entry name" value="Nucleotide-diphossugar_trans"/>
</dbReference>
<evidence type="ECO:0000256" key="4">
    <source>
        <dbReference type="ARBA" id="ARBA00005680"/>
    </source>
</evidence>
<evidence type="ECO:0000256" key="16">
    <source>
        <dbReference type="RuleBase" id="RU361242"/>
    </source>
</evidence>
<accession>A0ABN9ZNR0</accession>